<dbReference type="EMBL" id="JAFEMC010000001">
    <property type="protein sequence ID" value="MBM6575567.1"/>
    <property type="molecule type" value="Genomic_DNA"/>
</dbReference>
<evidence type="ECO:0000313" key="2">
    <source>
        <dbReference type="Proteomes" id="UP000763641"/>
    </source>
</evidence>
<accession>A0ABS2D3S3</accession>
<name>A0ABS2D3S3_9SPHN</name>
<comment type="caution">
    <text evidence="1">The sequence shown here is derived from an EMBL/GenBank/DDBJ whole genome shotgun (WGS) entry which is preliminary data.</text>
</comment>
<dbReference type="RefSeq" id="WP_204195123.1">
    <property type="nucleotide sequence ID" value="NZ_JAFEMC010000001.1"/>
</dbReference>
<reference evidence="1 2" key="1">
    <citation type="submission" date="2020-12" db="EMBL/GenBank/DDBJ databases">
        <title>Sphingomonas sp.</title>
        <authorList>
            <person name="Kim M.K."/>
        </authorList>
    </citation>
    <scope>NUCLEOTIDE SEQUENCE [LARGE SCALE GENOMIC DNA]</scope>
    <source>
        <strain evidence="1 2">BT552</strain>
    </source>
</reference>
<evidence type="ECO:0000313" key="1">
    <source>
        <dbReference type="EMBL" id="MBM6575567.1"/>
    </source>
</evidence>
<protein>
    <submittedName>
        <fullName evidence="1">Uncharacterized protein</fullName>
    </submittedName>
</protein>
<keyword evidence="2" id="KW-1185">Reference proteome</keyword>
<gene>
    <name evidence="1" type="ORF">ILT43_04230</name>
</gene>
<sequence length="74" mass="8233">MLEPQRNTICLVEHFMNWASILTIDDGDGQIVRAPRATDAIGMAMRDAYGNLGSLPDDMRRLLQRLDQSSAKTA</sequence>
<dbReference type="Proteomes" id="UP000763641">
    <property type="component" value="Unassembled WGS sequence"/>
</dbReference>
<organism evidence="1 2">
    <name type="scientific">Sphingomonas longa</name>
    <dbReference type="NCBI Taxonomy" id="2778730"/>
    <lineage>
        <taxon>Bacteria</taxon>
        <taxon>Pseudomonadati</taxon>
        <taxon>Pseudomonadota</taxon>
        <taxon>Alphaproteobacteria</taxon>
        <taxon>Sphingomonadales</taxon>
        <taxon>Sphingomonadaceae</taxon>
        <taxon>Sphingomonas</taxon>
    </lineage>
</organism>
<proteinExistence type="predicted"/>